<organism evidence="1">
    <name type="scientific">viral metagenome</name>
    <dbReference type="NCBI Taxonomy" id="1070528"/>
    <lineage>
        <taxon>unclassified sequences</taxon>
        <taxon>metagenomes</taxon>
        <taxon>organismal metagenomes</taxon>
    </lineage>
</organism>
<reference evidence="1" key="1">
    <citation type="journal article" date="2020" name="Nature">
        <title>Giant virus diversity and host interactions through global metagenomics.</title>
        <authorList>
            <person name="Schulz F."/>
            <person name="Roux S."/>
            <person name="Paez-Espino D."/>
            <person name="Jungbluth S."/>
            <person name="Walsh D.A."/>
            <person name="Denef V.J."/>
            <person name="McMahon K.D."/>
            <person name="Konstantinidis K.T."/>
            <person name="Eloe-Fadrosh E.A."/>
            <person name="Kyrpides N.C."/>
            <person name="Woyke T."/>
        </authorList>
    </citation>
    <scope>NUCLEOTIDE SEQUENCE</scope>
    <source>
        <strain evidence="1">GVMAG-M-3300023184-89</strain>
    </source>
</reference>
<proteinExistence type="predicted"/>
<protein>
    <submittedName>
        <fullName evidence="1">Uncharacterized protein</fullName>
    </submittedName>
</protein>
<evidence type="ECO:0000313" key="1">
    <source>
        <dbReference type="EMBL" id="QHT92882.1"/>
    </source>
</evidence>
<dbReference type="EMBL" id="MN740195">
    <property type="protein sequence ID" value="QHT92882.1"/>
    <property type="molecule type" value="Genomic_DNA"/>
</dbReference>
<sequence>MTTMIYFKVDKLYGGYAPVLAYYNENKPESAQLLCEANVAEGGFEIKLNAEELAARMEYLRDRDRMSDYNDTVRQLRFSGENCLRSLPWYAGFTREETALLLRALQHSLGAGNVSMDKVTMDKVTMDKVTMDKVTMDKVIKYNYNINTIITS</sequence>
<dbReference type="AlphaFoldDB" id="A0A6C0IIS1"/>
<accession>A0A6C0IIS1</accession>
<name>A0A6C0IIS1_9ZZZZ</name>